<feature type="compositionally biased region" description="Polar residues" evidence="1">
    <location>
        <begin position="137"/>
        <end position="148"/>
    </location>
</feature>
<evidence type="ECO:0008006" key="4">
    <source>
        <dbReference type="Google" id="ProtNLM"/>
    </source>
</evidence>
<feature type="compositionally biased region" description="Gly residues" evidence="1">
    <location>
        <begin position="166"/>
        <end position="182"/>
    </location>
</feature>
<feature type="compositionally biased region" description="Basic and acidic residues" evidence="1">
    <location>
        <begin position="479"/>
        <end position="581"/>
    </location>
</feature>
<feature type="region of interest" description="Disordered" evidence="1">
    <location>
        <begin position="1"/>
        <end position="148"/>
    </location>
</feature>
<feature type="compositionally biased region" description="Polar residues" evidence="1">
    <location>
        <begin position="640"/>
        <end position="651"/>
    </location>
</feature>
<dbReference type="AlphaFoldDB" id="A0A371FUC6"/>
<feature type="non-terminal residue" evidence="2">
    <location>
        <position position="665"/>
    </location>
</feature>
<dbReference type="OrthoDB" id="48651at2759"/>
<gene>
    <name evidence="2" type="ORF">CR513_37318</name>
</gene>
<proteinExistence type="predicted"/>
<feature type="region of interest" description="Disordered" evidence="1">
    <location>
        <begin position="404"/>
        <end position="438"/>
    </location>
</feature>
<dbReference type="STRING" id="157652.A0A371FUC6"/>
<dbReference type="InterPro" id="IPR010433">
    <property type="entry name" value="EIF-4B_pln"/>
</dbReference>
<protein>
    <recommendedName>
        <fullName evidence="4">Eukaryotic translation initiation factor-related</fullName>
    </recommendedName>
</protein>
<dbReference type="Proteomes" id="UP000257109">
    <property type="component" value="Unassembled WGS sequence"/>
</dbReference>
<keyword evidence="3" id="KW-1185">Reference proteome</keyword>
<dbReference type="PANTHER" id="PTHR32091">
    <property type="entry name" value="EUKARYOTIC TRANSLATION INITIATION FACTOR 4B"/>
    <property type="match status" value="1"/>
</dbReference>
<reference evidence="2" key="1">
    <citation type="submission" date="2018-05" db="EMBL/GenBank/DDBJ databases">
        <title>Draft genome of Mucuna pruriens seed.</title>
        <authorList>
            <person name="Nnadi N.E."/>
            <person name="Vos R."/>
            <person name="Hasami M.H."/>
            <person name="Devisetty U.K."/>
            <person name="Aguiy J.C."/>
        </authorList>
    </citation>
    <scope>NUCLEOTIDE SEQUENCE [LARGE SCALE GENOMIC DNA]</scope>
    <source>
        <strain evidence="2">JCA_2017</strain>
    </source>
</reference>
<organism evidence="2 3">
    <name type="scientific">Mucuna pruriens</name>
    <name type="common">Velvet bean</name>
    <name type="synonym">Dolichos pruriens</name>
    <dbReference type="NCBI Taxonomy" id="157652"/>
    <lineage>
        <taxon>Eukaryota</taxon>
        <taxon>Viridiplantae</taxon>
        <taxon>Streptophyta</taxon>
        <taxon>Embryophyta</taxon>
        <taxon>Tracheophyta</taxon>
        <taxon>Spermatophyta</taxon>
        <taxon>Magnoliopsida</taxon>
        <taxon>eudicotyledons</taxon>
        <taxon>Gunneridae</taxon>
        <taxon>Pentapetalae</taxon>
        <taxon>rosids</taxon>
        <taxon>fabids</taxon>
        <taxon>Fabales</taxon>
        <taxon>Fabaceae</taxon>
        <taxon>Papilionoideae</taxon>
        <taxon>50 kb inversion clade</taxon>
        <taxon>NPAAA clade</taxon>
        <taxon>indigoferoid/millettioid clade</taxon>
        <taxon>Phaseoleae</taxon>
        <taxon>Mucuna</taxon>
    </lineage>
</organism>
<dbReference type="GO" id="GO:0003743">
    <property type="term" value="F:translation initiation factor activity"/>
    <property type="evidence" value="ECO:0007669"/>
    <property type="project" value="InterPro"/>
</dbReference>
<accession>A0A371FUC6</accession>
<evidence type="ECO:0000313" key="2">
    <source>
        <dbReference type="EMBL" id="RDX81947.1"/>
    </source>
</evidence>
<comment type="caution">
    <text evidence="2">The sequence shown here is derived from an EMBL/GenBank/DDBJ whole genome shotgun (WGS) entry which is preliminary data.</text>
</comment>
<evidence type="ECO:0000256" key="1">
    <source>
        <dbReference type="SAM" id="MobiDB-lite"/>
    </source>
</evidence>
<feature type="region of interest" description="Disordered" evidence="1">
    <location>
        <begin position="162"/>
        <end position="184"/>
    </location>
</feature>
<dbReference type="EMBL" id="QJKJ01007785">
    <property type="protein sequence ID" value="RDX81947.1"/>
    <property type="molecule type" value="Genomic_DNA"/>
</dbReference>
<evidence type="ECO:0000313" key="3">
    <source>
        <dbReference type="Proteomes" id="UP000257109"/>
    </source>
</evidence>
<dbReference type="PANTHER" id="PTHR32091:SF4">
    <property type="entry name" value="OS07G0546100 PROTEIN"/>
    <property type="match status" value="1"/>
</dbReference>
<feature type="region of interest" description="Disordered" evidence="1">
    <location>
        <begin position="479"/>
        <end position="665"/>
    </location>
</feature>
<name>A0A371FUC6_MUCPR</name>
<dbReference type="GO" id="GO:0003729">
    <property type="term" value="F:mRNA binding"/>
    <property type="evidence" value="ECO:0007669"/>
    <property type="project" value="TreeGrafter"/>
</dbReference>
<sequence length="665" mass="73224">MSKKKVSGNTMTLKDFHGGSIPSDLPLPSAPGVTVRTSDRSGYDRPPAWGTPMGRSDHWSRPHTSPATRHYDDKTPFLSHTAPIGRNFDEDERKPLDGVSVPRRTISDESIRGLPSRVEARPEYGLGGSSLGRQVPPVSQSPVGTGNSYSARLTEAVHVGMSPQSLGGGKEQGTSGGSGGSGYPNVWSMRKEVASAVEPDQQAWSSASAASKLAHASALEKVSSGRWQSKAVHYQTDAEVVRSPEVENRSRANVNGVGAYNRVDAAGEREYYDAMLARHAERGLGIDNQMQGGKNELLNYERSGVSRYSEVRPTSVAYNSDGVQLARNDSKIVGSDLQHPMPSEPTERPKLKLLPRAKPLESSEPAVMEYAQGNRQVNDSGHVETVYQAHGHANYLKPVSAGIDGGKEVGQRPKLNLKPRSQPLEQLDGNSERDRNALFGGARPRELVLKERGIDDIAINNYDVVEHSNRVENNILKAEKHPEHSIQIPRVEKHPDHPIHTPRAEKHPDHSIHTPRAEKHPDHSIQTRYGEKPEDAHVDQRAGRKAERKEQRADGERVHVQRRNWRGDTRRNGRETDRQQVSERQPSPETWRKPVEQQPKSSPGAGGIRHGRAASAVELAQAFSRSVSDPKVNDRFSGQRGLNTGNRTQVPFSRLVGPTPRPQIN</sequence>
<feature type="compositionally biased region" description="Basic and acidic residues" evidence="1">
    <location>
        <begin position="87"/>
        <end position="96"/>
    </location>
</feature>